<gene>
    <name evidence="2" type="ORF">CC86DRAFT_395841</name>
</gene>
<name>A0A6A6ZSI8_9PLEO</name>
<proteinExistence type="predicted"/>
<dbReference type="OrthoDB" id="2906425at2759"/>
<dbReference type="SUPFAM" id="SSF56112">
    <property type="entry name" value="Protein kinase-like (PK-like)"/>
    <property type="match status" value="1"/>
</dbReference>
<evidence type="ECO:0000313" key="3">
    <source>
        <dbReference type="Proteomes" id="UP000799424"/>
    </source>
</evidence>
<keyword evidence="3" id="KW-1185">Reference proteome</keyword>
<protein>
    <recommendedName>
        <fullName evidence="1">Aminoglycoside phosphotransferase domain-containing protein</fullName>
    </recommendedName>
</protein>
<dbReference type="Pfam" id="PF01636">
    <property type="entry name" value="APH"/>
    <property type="match status" value="1"/>
</dbReference>
<dbReference type="InterPro" id="IPR051678">
    <property type="entry name" value="AGP_Transferase"/>
</dbReference>
<organism evidence="2 3">
    <name type="scientific">Ophiobolus disseminans</name>
    <dbReference type="NCBI Taxonomy" id="1469910"/>
    <lineage>
        <taxon>Eukaryota</taxon>
        <taxon>Fungi</taxon>
        <taxon>Dikarya</taxon>
        <taxon>Ascomycota</taxon>
        <taxon>Pezizomycotina</taxon>
        <taxon>Dothideomycetes</taxon>
        <taxon>Pleosporomycetidae</taxon>
        <taxon>Pleosporales</taxon>
        <taxon>Pleosporineae</taxon>
        <taxon>Phaeosphaeriaceae</taxon>
        <taxon>Ophiobolus</taxon>
    </lineage>
</organism>
<dbReference type="InterPro" id="IPR002575">
    <property type="entry name" value="Aminoglycoside_PTrfase"/>
</dbReference>
<dbReference type="PANTHER" id="PTHR21310">
    <property type="entry name" value="AMINOGLYCOSIDE PHOSPHOTRANSFERASE-RELATED-RELATED"/>
    <property type="match status" value="1"/>
</dbReference>
<sequence length="300" mass="33940">METSTEKLMSVLEHERIASTPISDLVPATHDVGRATTANGTNVEYTLTDFVSDTVDLESVWPSLDAVQRPSLIDAIVVALEKIQQSHDHFEHVGGPHIGYANNMRDFLTLFVAKHQTKSQPTSTITDTPDGIVIKSALPDLDDVFLSNDDLQALYDDATHCHNDLEPRNILIRRSKDDVSQYQLAAIIDWEMVGFFPFAFETAVKDTALGCANLHFDWYTMFKSKTKHLIAPGEHSNKLIEAVRLIVDSRSLQWKRNRLELHEDLQLGWVKKDAAKPWAFSKRKNDELEMQVLKDFGIVE</sequence>
<accession>A0A6A6ZSI8</accession>
<dbReference type="Proteomes" id="UP000799424">
    <property type="component" value="Unassembled WGS sequence"/>
</dbReference>
<dbReference type="EMBL" id="MU006231">
    <property type="protein sequence ID" value="KAF2823796.1"/>
    <property type="molecule type" value="Genomic_DNA"/>
</dbReference>
<dbReference type="AlphaFoldDB" id="A0A6A6ZSI8"/>
<dbReference type="PANTHER" id="PTHR21310:SF48">
    <property type="entry name" value="AMINOGLYCOSIDE PHOSPHOTRANSFERASE DOMAIN-CONTAINING PROTEIN"/>
    <property type="match status" value="1"/>
</dbReference>
<dbReference type="InterPro" id="IPR011009">
    <property type="entry name" value="Kinase-like_dom_sf"/>
</dbReference>
<feature type="domain" description="Aminoglycoside phosphotransferase" evidence="1">
    <location>
        <begin position="26"/>
        <end position="203"/>
    </location>
</feature>
<evidence type="ECO:0000313" key="2">
    <source>
        <dbReference type="EMBL" id="KAF2823796.1"/>
    </source>
</evidence>
<evidence type="ECO:0000259" key="1">
    <source>
        <dbReference type="Pfam" id="PF01636"/>
    </source>
</evidence>
<reference evidence="2" key="1">
    <citation type="journal article" date="2020" name="Stud. Mycol.">
        <title>101 Dothideomycetes genomes: a test case for predicting lifestyles and emergence of pathogens.</title>
        <authorList>
            <person name="Haridas S."/>
            <person name="Albert R."/>
            <person name="Binder M."/>
            <person name="Bloem J."/>
            <person name="Labutti K."/>
            <person name="Salamov A."/>
            <person name="Andreopoulos B."/>
            <person name="Baker S."/>
            <person name="Barry K."/>
            <person name="Bills G."/>
            <person name="Bluhm B."/>
            <person name="Cannon C."/>
            <person name="Castanera R."/>
            <person name="Culley D."/>
            <person name="Daum C."/>
            <person name="Ezra D."/>
            <person name="Gonzalez J."/>
            <person name="Henrissat B."/>
            <person name="Kuo A."/>
            <person name="Liang C."/>
            <person name="Lipzen A."/>
            <person name="Lutzoni F."/>
            <person name="Magnuson J."/>
            <person name="Mondo S."/>
            <person name="Nolan M."/>
            <person name="Ohm R."/>
            <person name="Pangilinan J."/>
            <person name="Park H.-J."/>
            <person name="Ramirez L."/>
            <person name="Alfaro M."/>
            <person name="Sun H."/>
            <person name="Tritt A."/>
            <person name="Yoshinaga Y."/>
            <person name="Zwiers L.-H."/>
            <person name="Turgeon B."/>
            <person name="Goodwin S."/>
            <person name="Spatafora J."/>
            <person name="Crous P."/>
            <person name="Grigoriev I."/>
        </authorList>
    </citation>
    <scope>NUCLEOTIDE SEQUENCE</scope>
    <source>
        <strain evidence="2">CBS 113818</strain>
    </source>
</reference>
<dbReference type="Gene3D" id="3.90.1200.10">
    <property type="match status" value="1"/>
</dbReference>